<dbReference type="NCBIfam" id="TIGR00678">
    <property type="entry name" value="holB"/>
    <property type="match status" value="1"/>
</dbReference>
<protein>
    <recommendedName>
        <fullName evidence="2">DNA polymerase III subunit delta'</fullName>
        <ecNumber evidence="1">2.7.7.7</ecNumber>
    </recommendedName>
</protein>
<dbReference type="GO" id="GO:0003677">
    <property type="term" value="F:DNA binding"/>
    <property type="evidence" value="ECO:0007669"/>
    <property type="project" value="InterPro"/>
</dbReference>
<evidence type="ECO:0000256" key="2">
    <source>
        <dbReference type="ARBA" id="ARBA00014363"/>
    </source>
</evidence>
<evidence type="ECO:0000256" key="5">
    <source>
        <dbReference type="ARBA" id="ARBA00022705"/>
    </source>
</evidence>
<proteinExistence type="predicted"/>
<evidence type="ECO:0000313" key="10">
    <source>
        <dbReference type="EMBL" id="ARE85762.1"/>
    </source>
</evidence>
<dbReference type="Gene3D" id="3.40.50.300">
    <property type="entry name" value="P-loop containing nucleotide triphosphate hydrolases"/>
    <property type="match status" value="1"/>
</dbReference>
<keyword evidence="3 10" id="KW-0808">Transferase</keyword>
<keyword evidence="6" id="KW-0239">DNA-directed DNA polymerase</keyword>
<dbReference type="GO" id="GO:0006261">
    <property type="term" value="P:DNA-templated DNA replication"/>
    <property type="evidence" value="ECO:0007669"/>
    <property type="project" value="TreeGrafter"/>
</dbReference>
<dbReference type="Pfam" id="PF09115">
    <property type="entry name" value="DNApol3-delta_C"/>
    <property type="match status" value="1"/>
</dbReference>
<dbReference type="Proteomes" id="UP000192478">
    <property type="component" value="Chromosome"/>
</dbReference>
<dbReference type="SUPFAM" id="SSF52540">
    <property type="entry name" value="P-loop containing nucleoside triphosphate hydrolases"/>
    <property type="match status" value="1"/>
</dbReference>
<dbReference type="PANTHER" id="PTHR11669">
    <property type="entry name" value="REPLICATION FACTOR C / DNA POLYMERASE III GAMMA-TAU SUBUNIT"/>
    <property type="match status" value="1"/>
</dbReference>
<dbReference type="InterPro" id="IPR050238">
    <property type="entry name" value="DNA_Rep/Repair_Clamp_Loader"/>
</dbReference>
<feature type="domain" description="DNA polymerase III delta subunit C-terminal" evidence="8">
    <location>
        <begin position="207"/>
        <end position="323"/>
    </location>
</feature>
<organism evidence="10 12">
    <name type="scientific">Clostridium formicaceticum</name>
    <dbReference type="NCBI Taxonomy" id="1497"/>
    <lineage>
        <taxon>Bacteria</taxon>
        <taxon>Bacillati</taxon>
        <taxon>Bacillota</taxon>
        <taxon>Clostridia</taxon>
        <taxon>Eubacteriales</taxon>
        <taxon>Clostridiaceae</taxon>
        <taxon>Clostridium</taxon>
    </lineage>
</organism>
<name>A0AAC9RHA1_9CLOT</name>
<dbReference type="GO" id="GO:0003887">
    <property type="term" value="F:DNA-directed DNA polymerase activity"/>
    <property type="evidence" value="ECO:0007669"/>
    <property type="project" value="UniProtKB-KW"/>
</dbReference>
<evidence type="ECO:0000313" key="11">
    <source>
        <dbReference type="Proteomes" id="UP000177894"/>
    </source>
</evidence>
<dbReference type="GO" id="GO:0008408">
    <property type="term" value="F:3'-5' exonuclease activity"/>
    <property type="evidence" value="ECO:0007669"/>
    <property type="project" value="InterPro"/>
</dbReference>
<dbReference type="EMBL" id="CP017603">
    <property type="protein sequence ID" value="AOY75475.1"/>
    <property type="molecule type" value="Genomic_DNA"/>
</dbReference>
<dbReference type="Pfam" id="PF13177">
    <property type="entry name" value="DNA_pol3_delta2"/>
    <property type="match status" value="1"/>
</dbReference>
<dbReference type="RefSeq" id="WP_070965293.1">
    <property type="nucleotide sequence ID" value="NZ_CP017603.1"/>
</dbReference>
<keyword evidence="5" id="KW-0235">DNA replication</keyword>
<comment type="catalytic activity">
    <reaction evidence="7">
        <text>DNA(n) + a 2'-deoxyribonucleoside 5'-triphosphate = DNA(n+1) + diphosphate</text>
        <dbReference type="Rhea" id="RHEA:22508"/>
        <dbReference type="Rhea" id="RHEA-COMP:17339"/>
        <dbReference type="Rhea" id="RHEA-COMP:17340"/>
        <dbReference type="ChEBI" id="CHEBI:33019"/>
        <dbReference type="ChEBI" id="CHEBI:61560"/>
        <dbReference type="ChEBI" id="CHEBI:173112"/>
        <dbReference type="EC" id="2.7.7.7"/>
    </reaction>
</comment>
<sequence length="331" mass="38430">MVLEAVLGQEKLMKNFIRALEQNQLAHAYLIEGQHGLGKRNVARQMAKGICCRAIQGKPCDECISCKKLDHDSHPEVIWVQEETSIKIEAVRDLQKNIQMKPYEGSKKVYIICDAEKMTLQAQNALLKTLEEPPEYVTIILLTTNSNSLLTTIISRCQRLKLLPVALETIEKYLIEKKAVAKEEARVLASLSRGIPGRAIQLLEDEAFQQRRQKVIKLTRHLVDKKTFYLLENLQDFYEEKQFIEESLELMMGWYRDVLLYKHTNKADIIINIDEIEEIIYQSDILSLENIKEMIFIIEETKNNFRSNVNLQLNLETMLLQLKKRVNESIL</sequence>
<dbReference type="KEGG" id="cfm:BJL90_05935"/>
<dbReference type="FunFam" id="3.40.50.300:FF:001255">
    <property type="entry name" value="DNA polymerase III subunit delta"/>
    <property type="match status" value="1"/>
</dbReference>
<dbReference type="EC" id="2.7.7.7" evidence="1"/>
<dbReference type="AlphaFoldDB" id="A0AAC9RHA1"/>
<dbReference type="PANTHER" id="PTHR11669:SF8">
    <property type="entry name" value="DNA POLYMERASE III SUBUNIT DELTA"/>
    <property type="match status" value="1"/>
</dbReference>
<evidence type="ECO:0000259" key="8">
    <source>
        <dbReference type="Pfam" id="PF09115"/>
    </source>
</evidence>
<keyword evidence="4 10" id="KW-0548">Nucleotidyltransferase</keyword>
<dbReference type="InterPro" id="IPR004622">
    <property type="entry name" value="DNA_pol_HolB"/>
</dbReference>
<evidence type="ECO:0000313" key="9">
    <source>
        <dbReference type="EMBL" id="AOY75475.1"/>
    </source>
</evidence>
<evidence type="ECO:0000256" key="1">
    <source>
        <dbReference type="ARBA" id="ARBA00012417"/>
    </source>
</evidence>
<dbReference type="InterPro" id="IPR027417">
    <property type="entry name" value="P-loop_NTPase"/>
</dbReference>
<dbReference type="InterPro" id="IPR015199">
    <property type="entry name" value="DNA_pol_III_delta_C"/>
</dbReference>
<dbReference type="Proteomes" id="UP000177894">
    <property type="component" value="Chromosome"/>
</dbReference>
<dbReference type="GO" id="GO:0009360">
    <property type="term" value="C:DNA polymerase III complex"/>
    <property type="evidence" value="ECO:0007669"/>
    <property type="project" value="InterPro"/>
</dbReference>
<evidence type="ECO:0000256" key="6">
    <source>
        <dbReference type="ARBA" id="ARBA00022932"/>
    </source>
</evidence>
<evidence type="ECO:0000256" key="4">
    <source>
        <dbReference type="ARBA" id="ARBA00022695"/>
    </source>
</evidence>
<evidence type="ECO:0000256" key="7">
    <source>
        <dbReference type="ARBA" id="ARBA00049244"/>
    </source>
</evidence>
<reference evidence="10 12" key="2">
    <citation type="submission" date="2017-03" db="EMBL/GenBank/DDBJ databases">
        <title>Complete sequence of Clostridium formicaceticum DSM 92.</title>
        <authorList>
            <person name="Poehlein A."/>
            <person name="Karl M."/>
            <person name="Bengelsdorf F.R."/>
            <person name="Duerre P."/>
            <person name="Daniel R."/>
        </authorList>
    </citation>
    <scope>NUCLEOTIDE SEQUENCE [LARGE SCALE GENOMIC DNA]</scope>
    <source>
        <strain evidence="10 12">DSM 92</strain>
    </source>
</reference>
<evidence type="ECO:0000313" key="12">
    <source>
        <dbReference type="Proteomes" id="UP000192478"/>
    </source>
</evidence>
<keyword evidence="11" id="KW-1185">Reference proteome</keyword>
<evidence type="ECO:0000256" key="3">
    <source>
        <dbReference type="ARBA" id="ARBA00022679"/>
    </source>
</evidence>
<dbReference type="EMBL" id="CP020559">
    <property type="protein sequence ID" value="ARE85762.1"/>
    <property type="molecule type" value="Genomic_DNA"/>
</dbReference>
<gene>
    <name evidence="10" type="primary">dnaX_1</name>
    <name evidence="9" type="ORF">BJL90_05935</name>
    <name evidence="10" type="ORF">CLFO_00780</name>
</gene>
<reference evidence="9 11" key="1">
    <citation type="submission" date="2016-10" db="EMBL/GenBank/DDBJ databases">
        <title>Complete Genome Sequence of Acetogen Clostridium formicoaceticum ATCC 27076.</title>
        <authorList>
            <person name="Bao T."/>
            <person name="Cheng C."/>
            <person name="Zhao J."/>
            <person name="Yang S.-T."/>
            <person name="Wang J."/>
            <person name="Wang M."/>
        </authorList>
    </citation>
    <scope>NUCLEOTIDE SEQUENCE [LARGE SCALE GENOMIC DNA]</scope>
    <source>
        <strain evidence="9 11">ATCC 27076</strain>
    </source>
</reference>
<accession>A0AAC9RHA1</accession>